<keyword evidence="1" id="KW-0812">Transmembrane</keyword>
<dbReference type="EMBL" id="RAPK01000013">
    <property type="protein sequence ID" value="RKD68147.1"/>
    <property type="molecule type" value="Genomic_DNA"/>
</dbReference>
<keyword evidence="1" id="KW-0472">Membrane</keyword>
<evidence type="ECO:0000313" key="2">
    <source>
        <dbReference type="EMBL" id="RKD68147.1"/>
    </source>
</evidence>
<dbReference type="RefSeq" id="WP_147419367.1">
    <property type="nucleotide sequence ID" value="NZ_RAPK01000013.1"/>
</dbReference>
<dbReference type="AlphaFoldDB" id="A0A419UUA0"/>
<evidence type="ECO:0000256" key="1">
    <source>
        <dbReference type="SAM" id="Phobius"/>
    </source>
</evidence>
<accession>A0A419UUA0</accession>
<keyword evidence="1" id="KW-1133">Transmembrane helix</keyword>
<organism evidence="2 3">
    <name type="scientific">Sinobaca qinghaiensis</name>
    <dbReference type="NCBI Taxonomy" id="342944"/>
    <lineage>
        <taxon>Bacteria</taxon>
        <taxon>Bacillati</taxon>
        <taxon>Bacillota</taxon>
        <taxon>Bacilli</taxon>
        <taxon>Bacillales</taxon>
        <taxon>Sporolactobacillaceae</taxon>
        <taxon>Sinobaca</taxon>
    </lineage>
</organism>
<protein>
    <submittedName>
        <fullName evidence="2">Uncharacterized protein</fullName>
    </submittedName>
</protein>
<dbReference type="Proteomes" id="UP000285120">
    <property type="component" value="Unassembled WGS sequence"/>
</dbReference>
<keyword evidence="3" id="KW-1185">Reference proteome</keyword>
<reference evidence="2 3" key="1">
    <citation type="submission" date="2018-09" db="EMBL/GenBank/DDBJ databases">
        <title>Genomic Encyclopedia of Archaeal and Bacterial Type Strains, Phase II (KMG-II): from individual species to whole genera.</title>
        <authorList>
            <person name="Goeker M."/>
        </authorList>
    </citation>
    <scope>NUCLEOTIDE SEQUENCE [LARGE SCALE GENOMIC DNA]</scope>
    <source>
        <strain evidence="2 3">DSM 17008</strain>
    </source>
</reference>
<name>A0A419UUA0_9BACL</name>
<feature type="transmembrane region" description="Helical" evidence="1">
    <location>
        <begin position="26"/>
        <end position="44"/>
    </location>
</feature>
<feature type="transmembrane region" description="Helical" evidence="1">
    <location>
        <begin position="56"/>
        <end position="73"/>
    </location>
</feature>
<gene>
    <name evidence="2" type="ORF">ATL39_3421</name>
</gene>
<evidence type="ECO:0000313" key="3">
    <source>
        <dbReference type="Proteomes" id="UP000285120"/>
    </source>
</evidence>
<comment type="caution">
    <text evidence="2">The sequence shown here is derived from an EMBL/GenBank/DDBJ whole genome shotgun (WGS) entry which is preliminary data.</text>
</comment>
<sequence>MNKQKIHMFHVKQWVNNETGYMMHKWMIQFGMLLAIVFGGSFLFQLLRGDGPQEAFAVLGITGILLLLIAGWMKKRESTNE</sequence>
<proteinExistence type="predicted"/>